<name>A0A177T0A5_9BASI</name>
<feature type="compositionally biased region" description="Low complexity" evidence="1">
    <location>
        <begin position="1"/>
        <end position="12"/>
    </location>
</feature>
<feature type="compositionally biased region" description="Gly residues" evidence="1">
    <location>
        <begin position="242"/>
        <end position="252"/>
    </location>
</feature>
<feature type="compositionally biased region" description="Polar residues" evidence="1">
    <location>
        <begin position="360"/>
        <end position="374"/>
    </location>
</feature>
<feature type="region of interest" description="Disordered" evidence="1">
    <location>
        <begin position="210"/>
        <end position="475"/>
    </location>
</feature>
<evidence type="ECO:0000313" key="3">
    <source>
        <dbReference type="Proteomes" id="UP000077521"/>
    </source>
</evidence>
<proteinExistence type="predicted"/>
<evidence type="ECO:0000313" key="2">
    <source>
        <dbReference type="EMBL" id="KAE8236801.1"/>
    </source>
</evidence>
<feature type="region of interest" description="Disordered" evidence="1">
    <location>
        <begin position="1"/>
        <end position="26"/>
    </location>
</feature>
<comment type="caution">
    <text evidence="2">The sequence shown here is derived from an EMBL/GenBank/DDBJ whole genome shotgun (WGS) entry which is preliminary data.</text>
</comment>
<dbReference type="EMBL" id="LWDF02002050">
    <property type="protein sequence ID" value="KAE8236801.1"/>
    <property type="molecule type" value="Genomic_DNA"/>
</dbReference>
<feature type="compositionally biased region" description="Basic and acidic residues" evidence="1">
    <location>
        <begin position="299"/>
        <end position="312"/>
    </location>
</feature>
<feature type="compositionally biased region" description="Pro residues" evidence="1">
    <location>
        <begin position="427"/>
        <end position="441"/>
    </location>
</feature>
<feature type="compositionally biased region" description="Polar residues" evidence="1">
    <location>
        <begin position="110"/>
        <end position="119"/>
    </location>
</feature>
<sequence length="475" mass="50883">MNFRRSSSSSFSKNEGGRGYGGGKPLSRWLSKTNALLEQITNAPGARTGEWEEEEARAEAEAERVRCPKCGIVFADKSMLKQHYVLVPRHNPAWTGKGPEFPASPPTPSSPLHSRSKSAASFGFAHEFRSEDDDGADDHDLRSGEASPLTQTTADRSRFTSQFSELHPSFYEREVAIHQQNHETAAGGLGAKIVIGPGQGMTYRPNLQRQLQQDGSAKRPGQSHARTTSLSTNPMSRSAAVGGAGSLPGPGMHGRSHSMNVISTSHGFAGFDDDFMGEQGPVQREPMQRSATEPAIHFDPIEEHAGEDHEADSLDEEEEEVPADEGEEGDDYWHEQSHFTSGSISSTPPLEQHRRDSIDSIESTNTHLATSQRPVETLAPITPAGQDGLKAVPRPAPAVPSNKSTLASRPAPPPPPPSSSSLANRRPPAPPPIATPAPSDPVPGQQSQPEKKKRAAPPPPPPRRSVSAAMSAPSS</sequence>
<protein>
    <submittedName>
        <fullName evidence="2">Uncharacterized protein</fullName>
    </submittedName>
</protein>
<evidence type="ECO:0000256" key="1">
    <source>
        <dbReference type="SAM" id="MobiDB-lite"/>
    </source>
</evidence>
<organism evidence="2 3">
    <name type="scientific">Tilletia indica</name>
    <dbReference type="NCBI Taxonomy" id="43049"/>
    <lineage>
        <taxon>Eukaryota</taxon>
        <taxon>Fungi</taxon>
        <taxon>Dikarya</taxon>
        <taxon>Basidiomycota</taxon>
        <taxon>Ustilaginomycotina</taxon>
        <taxon>Exobasidiomycetes</taxon>
        <taxon>Tilletiales</taxon>
        <taxon>Tilletiaceae</taxon>
        <taxon>Tilletia</taxon>
    </lineage>
</organism>
<dbReference type="AlphaFoldDB" id="A0A177T0A5"/>
<reference evidence="2" key="1">
    <citation type="submission" date="2016-04" db="EMBL/GenBank/DDBJ databases">
        <authorList>
            <person name="Nguyen H.D."/>
            <person name="Samba Siva P."/>
            <person name="Cullis J."/>
            <person name="Levesque C.A."/>
            <person name="Hambleton S."/>
        </authorList>
    </citation>
    <scope>NUCLEOTIDE SEQUENCE</scope>
    <source>
        <strain evidence="2">DAOMC 236416</strain>
    </source>
</reference>
<feature type="compositionally biased region" description="Polar residues" evidence="1">
    <location>
        <begin position="224"/>
        <end position="236"/>
    </location>
</feature>
<dbReference type="InterPro" id="IPR013087">
    <property type="entry name" value="Znf_C2H2_type"/>
</dbReference>
<gene>
    <name evidence="2" type="ORF">A4X13_0g9021</name>
</gene>
<feature type="region of interest" description="Disordered" evidence="1">
    <location>
        <begin position="40"/>
        <end position="63"/>
    </location>
</feature>
<feature type="compositionally biased region" description="Polar residues" evidence="1">
    <location>
        <begin position="338"/>
        <end position="349"/>
    </location>
</feature>
<feature type="compositionally biased region" description="Acidic residues" evidence="1">
    <location>
        <begin position="313"/>
        <end position="330"/>
    </location>
</feature>
<accession>A0A177T0A5</accession>
<reference evidence="2" key="2">
    <citation type="journal article" date="2019" name="IMA Fungus">
        <title>Genome sequencing and comparison of five Tilletia species to identify candidate genes for the detection of regulated species infecting wheat.</title>
        <authorList>
            <person name="Nguyen H.D.T."/>
            <person name="Sultana T."/>
            <person name="Kesanakurti P."/>
            <person name="Hambleton S."/>
        </authorList>
    </citation>
    <scope>NUCLEOTIDE SEQUENCE</scope>
    <source>
        <strain evidence="2">DAOMC 236416</strain>
    </source>
</reference>
<feature type="region of interest" description="Disordered" evidence="1">
    <location>
        <begin position="96"/>
        <end position="158"/>
    </location>
</feature>
<feature type="compositionally biased region" description="Polar residues" evidence="1">
    <location>
        <begin position="257"/>
        <end position="266"/>
    </location>
</feature>
<keyword evidence="3" id="KW-1185">Reference proteome</keyword>
<feature type="compositionally biased region" description="Polar residues" evidence="1">
    <location>
        <begin position="148"/>
        <end position="158"/>
    </location>
</feature>
<dbReference type="PROSITE" id="PS50157">
    <property type="entry name" value="ZINC_FINGER_C2H2_2"/>
    <property type="match status" value="1"/>
</dbReference>
<feature type="compositionally biased region" description="Low complexity" evidence="1">
    <location>
        <begin position="464"/>
        <end position="475"/>
    </location>
</feature>
<dbReference type="Proteomes" id="UP000077521">
    <property type="component" value="Unassembled WGS sequence"/>
</dbReference>